<dbReference type="Pfam" id="PF03004">
    <property type="entry name" value="Transposase_24"/>
    <property type="match status" value="1"/>
</dbReference>
<comment type="caution">
    <text evidence="1">The sequence shown here is derived from an EMBL/GenBank/DDBJ whole genome shotgun (WGS) entry which is preliminary data.</text>
</comment>
<reference evidence="1" key="2">
    <citation type="submission" date="2020-03" db="EMBL/GenBank/DDBJ databases">
        <title>Walnut 2.0.</title>
        <authorList>
            <person name="Marrano A."/>
            <person name="Britton M."/>
            <person name="Zimin A.V."/>
            <person name="Zaini P.A."/>
            <person name="Workman R."/>
            <person name="Puiu D."/>
            <person name="Bianco L."/>
            <person name="Allen B.J."/>
            <person name="Troggio M."/>
            <person name="Leslie C.A."/>
            <person name="Timp W."/>
            <person name="Dendekar A."/>
            <person name="Salzberg S.L."/>
            <person name="Neale D.B."/>
        </authorList>
    </citation>
    <scope>NUCLEOTIDE SEQUENCE</scope>
    <source>
        <tissue evidence="1">Leaves</tissue>
    </source>
</reference>
<dbReference type="AlphaFoldDB" id="A0A833UFC5"/>
<dbReference type="Gramene" id="Jr13_23630_p1">
    <property type="protein sequence ID" value="cds.Jr13_23630_p1"/>
    <property type="gene ID" value="Jr13_23630"/>
</dbReference>
<dbReference type="PANTHER" id="PTHR33499:SF11">
    <property type="entry name" value="NO APICAL MERISTEM-ASSOCIATED C-TERMINAL DOMAIN-CONTAINING PROTEIN"/>
    <property type="match status" value="1"/>
</dbReference>
<protein>
    <submittedName>
        <fullName evidence="1">Uncharacterized protein</fullName>
    </submittedName>
</protein>
<proteinExistence type="predicted"/>
<name>A0A833UFC5_JUGRE</name>
<sequence length="303" mass="34894">MVQSVTEGRRGRGGRVTAVSTPIGRGLEAFHPPVNVVVGRRRAQNLNASEGWADFVLDWTRLNRRETVMMALADKYNAFHYELHKEYLKYATHEEALSGGTSLVEKPRECLCQRWASSTFKDISQRNKCNRRKQRVKHTGGRKSFVRILEEKRETTPNLVAFYKEVHWSRKKGKFINATSEHNYNLMVEKLNEREPDEDDSDVDAAEEVFKEVLGQKSGYAQGLGHAVIPEPSPSMRKNKDFVRLFEENEKNKAAAEKVTVHLESLLDGMAAMRKNFYEYEQQMNIRMSELESHAESQRETQA</sequence>
<dbReference type="InterPro" id="IPR004252">
    <property type="entry name" value="Probable_transposase_24"/>
</dbReference>
<dbReference type="PANTHER" id="PTHR33499">
    <property type="entry name" value="OS12G0282400 PROTEIN-RELATED"/>
    <property type="match status" value="1"/>
</dbReference>
<dbReference type="Proteomes" id="UP000619265">
    <property type="component" value="Unassembled WGS sequence"/>
</dbReference>
<gene>
    <name evidence="1" type="ORF">F2P56_030804</name>
</gene>
<organism evidence="1 2">
    <name type="scientific">Juglans regia</name>
    <name type="common">English walnut</name>
    <dbReference type="NCBI Taxonomy" id="51240"/>
    <lineage>
        <taxon>Eukaryota</taxon>
        <taxon>Viridiplantae</taxon>
        <taxon>Streptophyta</taxon>
        <taxon>Embryophyta</taxon>
        <taxon>Tracheophyta</taxon>
        <taxon>Spermatophyta</taxon>
        <taxon>Magnoliopsida</taxon>
        <taxon>eudicotyledons</taxon>
        <taxon>Gunneridae</taxon>
        <taxon>Pentapetalae</taxon>
        <taxon>rosids</taxon>
        <taxon>fabids</taxon>
        <taxon>Fagales</taxon>
        <taxon>Juglandaceae</taxon>
        <taxon>Juglans</taxon>
    </lineage>
</organism>
<accession>A0A833UFC5</accession>
<dbReference type="EMBL" id="LIHL02000013">
    <property type="protein sequence ID" value="KAF5450450.1"/>
    <property type="molecule type" value="Genomic_DNA"/>
</dbReference>
<evidence type="ECO:0000313" key="2">
    <source>
        <dbReference type="Proteomes" id="UP000619265"/>
    </source>
</evidence>
<reference evidence="1" key="1">
    <citation type="submission" date="2015-10" db="EMBL/GenBank/DDBJ databases">
        <authorList>
            <person name="Martinez-Garcia P.J."/>
            <person name="Crepeau M.W."/>
            <person name="Puiu D."/>
            <person name="Gonzalez-Ibeas D."/>
            <person name="Whalen J."/>
            <person name="Stevens K."/>
            <person name="Paul R."/>
            <person name="Butterfield T."/>
            <person name="Britton M."/>
            <person name="Reagan R."/>
            <person name="Chakraborty S."/>
            <person name="Walawage S.L."/>
            <person name="Vasquez-Gross H.A."/>
            <person name="Cardeno C."/>
            <person name="Famula R."/>
            <person name="Pratt K."/>
            <person name="Kuruganti S."/>
            <person name="Aradhya M.K."/>
            <person name="Leslie C.A."/>
            <person name="Dandekar A.M."/>
            <person name="Salzberg S.L."/>
            <person name="Wegrzyn J.L."/>
            <person name="Langley C.H."/>
            <person name="Neale D.B."/>
        </authorList>
    </citation>
    <scope>NUCLEOTIDE SEQUENCE</scope>
    <source>
        <tissue evidence="1">Leaves</tissue>
    </source>
</reference>
<evidence type="ECO:0000313" key="1">
    <source>
        <dbReference type="EMBL" id="KAF5450450.1"/>
    </source>
</evidence>